<dbReference type="Proteomes" id="UP000243459">
    <property type="component" value="Chromosome 7"/>
</dbReference>
<feature type="compositionally biased region" description="Gly residues" evidence="1">
    <location>
        <begin position="162"/>
        <end position="173"/>
    </location>
</feature>
<gene>
    <name evidence="2" type="ORF">A4U43_C07F14030</name>
</gene>
<evidence type="ECO:0000313" key="2">
    <source>
        <dbReference type="EMBL" id="ONK63339.1"/>
    </source>
</evidence>
<reference evidence="3" key="1">
    <citation type="journal article" date="2017" name="Nat. Commun.">
        <title>The asparagus genome sheds light on the origin and evolution of a young Y chromosome.</title>
        <authorList>
            <person name="Harkess A."/>
            <person name="Zhou J."/>
            <person name="Xu C."/>
            <person name="Bowers J.E."/>
            <person name="Van der Hulst R."/>
            <person name="Ayyampalayam S."/>
            <person name="Mercati F."/>
            <person name="Riccardi P."/>
            <person name="McKain M.R."/>
            <person name="Kakrana A."/>
            <person name="Tang H."/>
            <person name="Ray J."/>
            <person name="Groenendijk J."/>
            <person name="Arikit S."/>
            <person name="Mathioni S.M."/>
            <person name="Nakano M."/>
            <person name="Shan H."/>
            <person name="Telgmann-Rauber A."/>
            <person name="Kanno A."/>
            <person name="Yue Z."/>
            <person name="Chen H."/>
            <person name="Li W."/>
            <person name="Chen Y."/>
            <person name="Xu X."/>
            <person name="Zhang Y."/>
            <person name="Luo S."/>
            <person name="Chen H."/>
            <person name="Gao J."/>
            <person name="Mao Z."/>
            <person name="Pires J.C."/>
            <person name="Luo M."/>
            <person name="Kudrna D."/>
            <person name="Wing R.A."/>
            <person name="Meyers B.C."/>
            <person name="Yi K."/>
            <person name="Kong H."/>
            <person name="Lavrijsen P."/>
            <person name="Sunseri F."/>
            <person name="Falavigna A."/>
            <person name="Ye Y."/>
            <person name="Leebens-Mack J.H."/>
            <person name="Chen G."/>
        </authorList>
    </citation>
    <scope>NUCLEOTIDE SEQUENCE [LARGE SCALE GENOMIC DNA]</scope>
    <source>
        <strain evidence="3">cv. DH0086</strain>
    </source>
</reference>
<keyword evidence="3" id="KW-1185">Reference proteome</keyword>
<feature type="compositionally biased region" description="Basic and acidic residues" evidence="1">
    <location>
        <begin position="39"/>
        <end position="49"/>
    </location>
</feature>
<feature type="region of interest" description="Disordered" evidence="1">
    <location>
        <begin position="24"/>
        <end position="57"/>
    </location>
</feature>
<protein>
    <submittedName>
        <fullName evidence="2">Uncharacterized protein</fullName>
    </submittedName>
</protein>
<feature type="region of interest" description="Disordered" evidence="1">
    <location>
        <begin position="89"/>
        <end position="126"/>
    </location>
</feature>
<sequence>MEARKSGRRRGPGRRCKLRCGIWAKVKKGRKRPNPTFQDSKRPPQPDRIRIHRNSQTIQPAPALRDLLEILHREIRRRDAHRELQLVPPPLDLHDIDPNKQDLDADPLQVSEPPLRDPTRDPGVVPEAVGAREGEAAGAVKETVKSPVAGSKGVVCGPLGSEAGGVVGSGGCS</sequence>
<feature type="region of interest" description="Disordered" evidence="1">
    <location>
        <begin position="149"/>
        <end position="173"/>
    </location>
</feature>
<evidence type="ECO:0000313" key="3">
    <source>
        <dbReference type="Proteomes" id="UP000243459"/>
    </source>
</evidence>
<proteinExistence type="predicted"/>
<feature type="compositionally biased region" description="Basic and acidic residues" evidence="1">
    <location>
        <begin position="92"/>
        <end position="103"/>
    </location>
</feature>
<name>A0A5P1EER9_ASPOF</name>
<dbReference type="EMBL" id="CM007387">
    <property type="protein sequence ID" value="ONK63339.1"/>
    <property type="molecule type" value="Genomic_DNA"/>
</dbReference>
<evidence type="ECO:0000256" key="1">
    <source>
        <dbReference type="SAM" id="MobiDB-lite"/>
    </source>
</evidence>
<organism evidence="2 3">
    <name type="scientific">Asparagus officinalis</name>
    <name type="common">Garden asparagus</name>
    <dbReference type="NCBI Taxonomy" id="4686"/>
    <lineage>
        <taxon>Eukaryota</taxon>
        <taxon>Viridiplantae</taxon>
        <taxon>Streptophyta</taxon>
        <taxon>Embryophyta</taxon>
        <taxon>Tracheophyta</taxon>
        <taxon>Spermatophyta</taxon>
        <taxon>Magnoliopsida</taxon>
        <taxon>Liliopsida</taxon>
        <taxon>Asparagales</taxon>
        <taxon>Asparagaceae</taxon>
        <taxon>Asparagoideae</taxon>
        <taxon>Asparagus</taxon>
    </lineage>
</organism>
<accession>A0A5P1EER9</accession>
<dbReference type="AlphaFoldDB" id="A0A5P1EER9"/>
<dbReference type="Gramene" id="ONK63339">
    <property type="protein sequence ID" value="ONK63339"/>
    <property type="gene ID" value="A4U43_C07F14030"/>
</dbReference>